<dbReference type="Proteomes" id="UP001530293">
    <property type="component" value="Unassembled WGS sequence"/>
</dbReference>
<evidence type="ECO:0000256" key="2">
    <source>
        <dbReference type="SAM" id="SignalP"/>
    </source>
</evidence>
<feature type="compositionally biased region" description="Low complexity" evidence="1">
    <location>
        <begin position="57"/>
        <end position="66"/>
    </location>
</feature>
<feature type="signal peptide" evidence="2">
    <location>
        <begin position="1"/>
        <end position="27"/>
    </location>
</feature>
<organism evidence="3 4">
    <name type="scientific">Discostella pseudostelligera</name>
    <dbReference type="NCBI Taxonomy" id="259834"/>
    <lineage>
        <taxon>Eukaryota</taxon>
        <taxon>Sar</taxon>
        <taxon>Stramenopiles</taxon>
        <taxon>Ochrophyta</taxon>
        <taxon>Bacillariophyta</taxon>
        <taxon>Coscinodiscophyceae</taxon>
        <taxon>Thalassiosirophycidae</taxon>
        <taxon>Stephanodiscales</taxon>
        <taxon>Stephanodiscaceae</taxon>
        <taxon>Discostella</taxon>
    </lineage>
</organism>
<feature type="compositionally biased region" description="Low complexity" evidence="1">
    <location>
        <begin position="81"/>
        <end position="91"/>
    </location>
</feature>
<name>A0ABD3M086_9STRA</name>
<keyword evidence="4" id="KW-1185">Reference proteome</keyword>
<feature type="chain" id="PRO_5044776643" evidence="2">
    <location>
        <begin position="28"/>
        <end position="163"/>
    </location>
</feature>
<dbReference type="AlphaFoldDB" id="A0ABD3M086"/>
<evidence type="ECO:0000313" key="3">
    <source>
        <dbReference type="EMBL" id="KAL3757413.1"/>
    </source>
</evidence>
<accession>A0ABD3M086</accession>
<dbReference type="PROSITE" id="PS51257">
    <property type="entry name" value="PROKAR_LIPOPROTEIN"/>
    <property type="match status" value="1"/>
</dbReference>
<comment type="caution">
    <text evidence="3">The sequence shown here is derived from an EMBL/GenBank/DDBJ whole genome shotgun (WGS) entry which is preliminary data.</text>
</comment>
<sequence length="163" mass="17968">MVKTSQNLNIISTILACILIGDNLAHAWSNMAIGERRKPFGCNVLKTHTLYLASSSSSPLAPSSSLGYQNNHHYEDQQPHSSNSVENVTNNNEDNELDAKLRLQLALQAAREADRTYGLCSPASKHAWKIVDDVYSSSSASREVEDAVKRVLGGEVSVWEQHF</sequence>
<dbReference type="EMBL" id="JALLBG020000266">
    <property type="protein sequence ID" value="KAL3757413.1"/>
    <property type="molecule type" value="Genomic_DNA"/>
</dbReference>
<evidence type="ECO:0000313" key="4">
    <source>
        <dbReference type="Proteomes" id="UP001530293"/>
    </source>
</evidence>
<protein>
    <submittedName>
        <fullName evidence="3">Uncharacterized protein</fullName>
    </submittedName>
</protein>
<proteinExistence type="predicted"/>
<evidence type="ECO:0000256" key="1">
    <source>
        <dbReference type="SAM" id="MobiDB-lite"/>
    </source>
</evidence>
<keyword evidence="2" id="KW-0732">Signal</keyword>
<feature type="region of interest" description="Disordered" evidence="1">
    <location>
        <begin position="57"/>
        <end position="91"/>
    </location>
</feature>
<reference evidence="3 4" key="1">
    <citation type="submission" date="2024-10" db="EMBL/GenBank/DDBJ databases">
        <title>Updated reference genomes for cyclostephanoid diatoms.</title>
        <authorList>
            <person name="Roberts W.R."/>
            <person name="Alverson A.J."/>
        </authorList>
    </citation>
    <scope>NUCLEOTIDE SEQUENCE [LARGE SCALE GENOMIC DNA]</scope>
    <source>
        <strain evidence="3 4">AJA232-27</strain>
    </source>
</reference>
<gene>
    <name evidence="3" type="ORF">ACHAWU_005144</name>
</gene>